<proteinExistence type="inferred from homology"/>
<dbReference type="PROSITE" id="PS50160">
    <property type="entry name" value="DNA_LIGASE_A3"/>
    <property type="match status" value="1"/>
</dbReference>
<dbReference type="Proteomes" id="UP000225821">
    <property type="component" value="Segment"/>
</dbReference>
<comment type="similarity">
    <text evidence="2">Belongs to the ATP-dependent DNA ligase family.</text>
</comment>
<dbReference type="GO" id="GO:0003910">
    <property type="term" value="F:DNA ligase (ATP) activity"/>
    <property type="evidence" value="ECO:0007669"/>
    <property type="project" value="InterPro"/>
</dbReference>
<dbReference type="PANTHER" id="PTHR47810:SF1">
    <property type="entry name" value="DNA LIGASE B"/>
    <property type="match status" value="1"/>
</dbReference>
<evidence type="ECO:0000256" key="4">
    <source>
        <dbReference type="ARBA" id="ARBA00022598"/>
    </source>
</evidence>
<feature type="domain" description="ATP-dependent DNA ligase family profile" evidence="8">
    <location>
        <begin position="225"/>
        <end position="367"/>
    </location>
</feature>
<accession>A0A1S5R3S9</accession>
<dbReference type="PANTHER" id="PTHR47810">
    <property type="entry name" value="DNA LIGASE"/>
    <property type="match status" value="1"/>
</dbReference>
<evidence type="ECO:0000256" key="6">
    <source>
        <dbReference type="ARBA" id="ARBA00022763"/>
    </source>
</evidence>
<keyword evidence="4" id="KW-0436">Ligase</keyword>
<evidence type="ECO:0000256" key="3">
    <source>
        <dbReference type="ARBA" id="ARBA00013308"/>
    </source>
</evidence>
<dbReference type="GO" id="GO:0006310">
    <property type="term" value="P:DNA recombination"/>
    <property type="evidence" value="ECO:0007669"/>
    <property type="project" value="InterPro"/>
</dbReference>
<organism evidence="9 10">
    <name type="scientific">Pseudomonas phage pf16</name>
    <dbReference type="NCBI Taxonomy" id="1815630"/>
    <lineage>
        <taxon>Viruses</taxon>
        <taxon>Duplodnaviria</taxon>
        <taxon>Heunggongvirae</taxon>
        <taxon>Uroviricota</taxon>
        <taxon>Caudoviricetes</taxon>
        <taxon>Chakrabartyvirus</taxon>
        <taxon>Chakrabartyvirus pf16</taxon>
    </lineage>
</organism>
<dbReference type="SUPFAM" id="SSF50249">
    <property type="entry name" value="Nucleic acid-binding proteins"/>
    <property type="match status" value="1"/>
</dbReference>
<dbReference type="Gene3D" id="3.30.470.30">
    <property type="entry name" value="DNA ligase/mRNA capping enzyme"/>
    <property type="match status" value="1"/>
</dbReference>
<evidence type="ECO:0000259" key="8">
    <source>
        <dbReference type="PROSITE" id="PS50160"/>
    </source>
</evidence>
<keyword evidence="10" id="KW-1185">Reference proteome</keyword>
<keyword evidence="6" id="KW-0227">DNA damage</keyword>
<dbReference type="InterPro" id="IPR012340">
    <property type="entry name" value="NA-bd_OB-fold"/>
</dbReference>
<gene>
    <name evidence="9" type="ORF">pf16_136</name>
</gene>
<keyword evidence="5" id="KW-0235">DNA replication</keyword>
<evidence type="ECO:0000256" key="7">
    <source>
        <dbReference type="ARBA" id="ARBA00023204"/>
    </source>
</evidence>
<dbReference type="Pfam" id="PF01068">
    <property type="entry name" value="DNA_ligase_A_M"/>
    <property type="match status" value="1"/>
</dbReference>
<dbReference type="GO" id="GO:0006260">
    <property type="term" value="P:DNA replication"/>
    <property type="evidence" value="ECO:0007669"/>
    <property type="project" value="UniProtKB-KW"/>
</dbReference>
<sequence length="439" mass="49176">MLNIINQIAATSSRLEKDAIIRSLVGEQAELFKKLAVATYSGAINYYATKYPRPEAHWGNVDLATALDSLKALTSRQVTGNKALTFLTALESSLSEEDGELLYRVIQRDLRAGFTEGTVNKVWPGLIYEHPYMRCSSFNPKNLAKIKFPAYSQSKSDGKYTDIVVEDHQLQHMSRQGTVMPFSLAARDKLFMKYPGYVFMGESLARNEDGTIMPRAEGNGYLDSSDVNPARIVFVLWDMVPLADWKAGLCKVDYKTRLNTLKRAITEINSPDILLSNTKVVNSGAEILEHFKEEVEKGEEGTVIKNQHALWKDGTSPDQIKCKIEFECELKVFQVNEGTGANVGKLGAFGMQSEEGMVKVFVGTGYKQKEREALFSDAEIGGVWTVKANDITKDRNSDTYSLFLPRAMKKRSDKTVADTYERIKEQMDAFIYTLEAIGK</sequence>
<evidence type="ECO:0000313" key="10">
    <source>
        <dbReference type="Proteomes" id="UP000225821"/>
    </source>
</evidence>
<dbReference type="InterPro" id="IPR012310">
    <property type="entry name" value="DNA_ligase_ATP-dep_cent"/>
</dbReference>
<dbReference type="SUPFAM" id="SSF56091">
    <property type="entry name" value="DNA ligase/mRNA capping enzyme, catalytic domain"/>
    <property type="match status" value="1"/>
</dbReference>
<dbReference type="OrthoDB" id="4135at10239"/>
<dbReference type="GO" id="GO:0005524">
    <property type="term" value="F:ATP binding"/>
    <property type="evidence" value="ECO:0007669"/>
    <property type="project" value="InterPro"/>
</dbReference>
<name>A0A1S5R3S9_9CAUD</name>
<dbReference type="InterPro" id="IPR050326">
    <property type="entry name" value="NAD_dep_DNA_ligaseB"/>
</dbReference>
<evidence type="ECO:0000256" key="1">
    <source>
        <dbReference type="ARBA" id="ARBA00001968"/>
    </source>
</evidence>
<dbReference type="GO" id="GO:0006281">
    <property type="term" value="P:DNA repair"/>
    <property type="evidence" value="ECO:0007669"/>
    <property type="project" value="UniProtKB-KW"/>
</dbReference>
<keyword evidence="7" id="KW-0234">DNA repair</keyword>
<comment type="cofactor">
    <cofactor evidence="1">
        <name>a divalent metal cation</name>
        <dbReference type="ChEBI" id="CHEBI:60240"/>
    </cofactor>
</comment>
<evidence type="ECO:0000256" key="5">
    <source>
        <dbReference type="ARBA" id="ARBA00022705"/>
    </source>
</evidence>
<dbReference type="EMBL" id="KU873925">
    <property type="protein sequence ID" value="AND75059.1"/>
    <property type="molecule type" value="Genomic_DNA"/>
</dbReference>
<protein>
    <recommendedName>
        <fullName evidence="3">DNA ligase</fullName>
    </recommendedName>
</protein>
<reference evidence="9 10" key="1">
    <citation type="submission" date="2016-03" db="EMBL/GenBank/DDBJ databases">
        <title>Characterisation of pf16 and phiPMW: Two novel phages infecting Pseudomonas putida PpG1.</title>
        <authorList>
            <person name="Magill D.J."/>
            <person name="Krylov V.N."/>
            <person name="Shaburova O.V."/>
            <person name="Allen C.C.R."/>
            <person name="McGrath J.W."/>
            <person name="Quinn J.P."/>
            <person name="Kulakov L.A."/>
        </authorList>
    </citation>
    <scope>NUCLEOTIDE SEQUENCE [LARGE SCALE GENOMIC DNA]</scope>
</reference>
<evidence type="ECO:0000256" key="2">
    <source>
        <dbReference type="ARBA" id="ARBA00007572"/>
    </source>
</evidence>
<evidence type="ECO:0000313" key="9">
    <source>
        <dbReference type="EMBL" id="AND75059.1"/>
    </source>
</evidence>